<gene>
    <name evidence="2" type="ORF">ACFYXI_41990</name>
</gene>
<reference evidence="2 3" key="1">
    <citation type="submission" date="2024-10" db="EMBL/GenBank/DDBJ databases">
        <title>The Natural Products Discovery Center: Release of the First 8490 Sequenced Strains for Exploring Actinobacteria Biosynthetic Diversity.</title>
        <authorList>
            <person name="Kalkreuter E."/>
            <person name="Kautsar S.A."/>
            <person name="Yang D."/>
            <person name="Bader C.D."/>
            <person name="Teijaro C.N."/>
            <person name="Fluegel L."/>
            <person name="Davis C.M."/>
            <person name="Simpson J.R."/>
            <person name="Lauterbach L."/>
            <person name="Steele A.D."/>
            <person name="Gui C."/>
            <person name="Meng S."/>
            <person name="Li G."/>
            <person name="Viehrig K."/>
            <person name="Ye F."/>
            <person name="Su P."/>
            <person name="Kiefer A.F."/>
            <person name="Nichols A."/>
            <person name="Cepeda A.J."/>
            <person name="Yan W."/>
            <person name="Fan B."/>
            <person name="Jiang Y."/>
            <person name="Adhikari A."/>
            <person name="Zheng C.-J."/>
            <person name="Schuster L."/>
            <person name="Cowan T.M."/>
            <person name="Smanski M.J."/>
            <person name="Chevrette M.G."/>
            <person name="De Carvalho L.P.S."/>
            <person name="Shen B."/>
        </authorList>
    </citation>
    <scope>NUCLEOTIDE SEQUENCE [LARGE SCALE GENOMIC DNA]</scope>
    <source>
        <strain evidence="2 3">NPDC002173</strain>
    </source>
</reference>
<evidence type="ECO:0000259" key="1">
    <source>
        <dbReference type="Pfam" id="PF01656"/>
    </source>
</evidence>
<dbReference type="PANTHER" id="PTHR13696:SF99">
    <property type="entry name" value="COBYRINIC ACID AC-DIAMIDE SYNTHASE"/>
    <property type="match status" value="1"/>
</dbReference>
<dbReference type="InterPro" id="IPR027417">
    <property type="entry name" value="P-loop_NTPase"/>
</dbReference>
<sequence length="250" mass="27550">MAKVTTVLNQKGGVGKSTITVNLAAVFAETARSDEKTVAVSIDPQGSATWWSDQVSRVFKELSKTDPERAAARALPFDFIQAHDDLAGLMTMPTLPGVGHVVVDTPGWIDMSGMDSMVDPLGSGDDAKALRAVLDNTSEVLVPIEPEPLSFQPTWNTIEKVIKPRGLPFLVVINNWDPRDGRADLEDTELFVTRQGWPLSRTVIRHYKIHTRASAEGLVVTQYPRNRVAMEAREDFYRLALELGQRGGVR</sequence>
<dbReference type="Pfam" id="PF01656">
    <property type="entry name" value="CbiA"/>
    <property type="match status" value="1"/>
</dbReference>
<dbReference type="EMBL" id="JBIASD010000067">
    <property type="protein sequence ID" value="MFF3672114.1"/>
    <property type="molecule type" value="Genomic_DNA"/>
</dbReference>
<evidence type="ECO:0000313" key="3">
    <source>
        <dbReference type="Proteomes" id="UP001602013"/>
    </source>
</evidence>
<dbReference type="Gene3D" id="3.40.50.300">
    <property type="entry name" value="P-loop containing nucleotide triphosphate hydrolases"/>
    <property type="match status" value="1"/>
</dbReference>
<dbReference type="Proteomes" id="UP001602013">
    <property type="component" value="Unassembled WGS sequence"/>
</dbReference>
<proteinExistence type="predicted"/>
<dbReference type="InterPro" id="IPR050678">
    <property type="entry name" value="DNA_Partitioning_ATPase"/>
</dbReference>
<dbReference type="PANTHER" id="PTHR13696">
    <property type="entry name" value="P-LOOP CONTAINING NUCLEOSIDE TRIPHOSPHATE HYDROLASE"/>
    <property type="match status" value="1"/>
</dbReference>
<comment type="caution">
    <text evidence="2">The sequence shown here is derived from an EMBL/GenBank/DDBJ whole genome shotgun (WGS) entry which is preliminary data.</text>
</comment>
<dbReference type="SUPFAM" id="SSF52540">
    <property type="entry name" value="P-loop containing nucleoside triphosphate hydrolases"/>
    <property type="match status" value="1"/>
</dbReference>
<name>A0ABW6T4A3_9ACTN</name>
<evidence type="ECO:0000313" key="2">
    <source>
        <dbReference type="EMBL" id="MFF3672114.1"/>
    </source>
</evidence>
<keyword evidence="3" id="KW-1185">Reference proteome</keyword>
<dbReference type="CDD" id="cd02042">
    <property type="entry name" value="ParAB_family"/>
    <property type="match status" value="1"/>
</dbReference>
<dbReference type="InterPro" id="IPR002586">
    <property type="entry name" value="CobQ/CobB/MinD/ParA_Nub-bd_dom"/>
</dbReference>
<accession>A0ABW6T4A3</accession>
<protein>
    <submittedName>
        <fullName evidence="2">ParA family protein</fullName>
    </submittedName>
</protein>
<organism evidence="2 3">
    <name type="scientific">Microtetraspora malaysiensis</name>
    <dbReference type="NCBI Taxonomy" id="161358"/>
    <lineage>
        <taxon>Bacteria</taxon>
        <taxon>Bacillati</taxon>
        <taxon>Actinomycetota</taxon>
        <taxon>Actinomycetes</taxon>
        <taxon>Streptosporangiales</taxon>
        <taxon>Streptosporangiaceae</taxon>
        <taxon>Microtetraspora</taxon>
    </lineage>
</organism>
<dbReference type="RefSeq" id="WP_387418273.1">
    <property type="nucleotide sequence ID" value="NZ_JBIASD010000067.1"/>
</dbReference>
<feature type="domain" description="CobQ/CobB/MinD/ParA nucleotide binding" evidence="1">
    <location>
        <begin position="6"/>
        <end position="204"/>
    </location>
</feature>